<evidence type="ECO:0000313" key="5">
    <source>
        <dbReference type="Proteomes" id="UP000634136"/>
    </source>
</evidence>
<reference evidence="4" key="1">
    <citation type="submission" date="2020-09" db="EMBL/GenBank/DDBJ databases">
        <title>Genome-Enabled Discovery of Anthraquinone Biosynthesis in Senna tora.</title>
        <authorList>
            <person name="Kang S.-H."/>
            <person name="Pandey R.P."/>
            <person name="Lee C.-M."/>
            <person name="Sim J.-S."/>
            <person name="Jeong J.-T."/>
            <person name="Choi B.-S."/>
            <person name="Jung M."/>
            <person name="Ginzburg D."/>
            <person name="Zhao K."/>
            <person name="Won S.Y."/>
            <person name="Oh T.-J."/>
            <person name="Yu Y."/>
            <person name="Kim N.-H."/>
            <person name="Lee O.R."/>
            <person name="Lee T.-H."/>
            <person name="Bashyal P."/>
            <person name="Kim T.-S."/>
            <person name="Lee W.-H."/>
            <person name="Kawkins C."/>
            <person name="Kim C.-K."/>
            <person name="Kim J.S."/>
            <person name="Ahn B.O."/>
            <person name="Rhee S.Y."/>
            <person name="Sohng J.K."/>
        </authorList>
    </citation>
    <scope>NUCLEOTIDE SEQUENCE</scope>
    <source>
        <tissue evidence="4">Leaf</tissue>
    </source>
</reference>
<gene>
    <name evidence="4" type="ORF">G2W53_004310</name>
</gene>
<comment type="caution">
    <text evidence="4">The sequence shown here is derived from an EMBL/GenBank/DDBJ whole genome shotgun (WGS) entry which is preliminary data.</text>
</comment>
<dbReference type="PANTHER" id="PTHR45733">
    <property type="entry name" value="FORMIN-J"/>
    <property type="match status" value="1"/>
</dbReference>
<feature type="transmembrane region" description="Helical" evidence="2">
    <location>
        <begin position="48"/>
        <end position="67"/>
    </location>
</feature>
<keyword evidence="2" id="KW-0472">Membrane</keyword>
<organism evidence="4 5">
    <name type="scientific">Senna tora</name>
    <dbReference type="NCBI Taxonomy" id="362788"/>
    <lineage>
        <taxon>Eukaryota</taxon>
        <taxon>Viridiplantae</taxon>
        <taxon>Streptophyta</taxon>
        <taxon>Embryophyta</taxon>
        <taxon>Tracheophyta</taxon>
        <taxon>Spermatophyta</taxon>
        <taxon>Magnoliopsida</taxon>
        <taxon>eudicotyledons</taxon>
        <taxon>Gunneridae</taxon>
        <taxon>Pentapetalae</taxon>
        <taxon>rosids</taxon>
        <taxon>fabids</taxon>
        <taxon>Fabales</taxon>
        <taxon>Fabaceae</taxon>
        <taxon>Caesalpinioideae</taxon>
        <taxon>Cassia clade</taxon>
        <taxon>Senna</taxon>
    </lineage>
</organism>
<sequence>MDVDGEDEDEVSHDDIDGLLHDVFREVANEGVISRFRKYCSAENINQTILQIAELLAFTTYLVFILASMQITEIKKSSNTVNSACEEVRKSVKLKEIMKKILYLGNTLNQGTARGKV</sequence>
<accession>A0A835CK28</accession>
<dbReference type="InterPro" id="IPR015425">
    <property type="entry name" value="FH2_Formin"/>
</dbReference>
<dbReference type="AlphaFoldDB" id="A0A835CK28"/>
<evidence type="ECO:0000313" key="4">
    <source>
        <dbReference type="EMBL" id="KAF7842012.1"/>
    </source>
</evidence>
<feature type="domain" description="FH2" evidence="3">
    <location>
        <begin position="68"/>
        <end position="116"/>
    </location>
</feature>
<dbReference type="Proteomes" id="UP000634136">
    <property type="component" value="Unassembled WGS sequence"/>
</dbReference>
<dbReference type="InterPro" id="IPR042201">
    <property type="entry name" value="FH2_Formin_sf"/>
</dbReference>
<evidence type="ECO:0000256" key="1">
    <source>
        <dbReference type="ARBA" id="ARBA00006468"/>
    </source>
</evidence>
<dbReference type="InterPro" id="IPR051144">
    <property type="entry name" value="Formin_homology_domain"/>
</dbReference>
<dbReference type="Gene3D" id="1.20.58.2220">
    <property type="entry name" value="Formin, FH2 domain"/>
    <property type="match status" value="1"/>
</dbReference>
<dbReference type="SUPFAM" id="SSF101447">
    <property type="entry name" value="Formin homology 2 domain (FH2 domain)"/>
    <property type="match status" value="1"/>
</dbReference>
<dbReference type="Pfam" id="PF02181">
    <property type="entry name" value="FH2"/>
    <property type="match status" value="1"/>
</dbReference>
<protein>
    <submittedName>
        <fullName evidence="4">Formin-like protein 19</fullName>
    </submittedName>
</protein>
<keyword evidence="2" id="KW-0812">Transmembrane</keyword>
<dbReference type="PANTHER" id="PTHR45733:SF10">
    <property type="entry name" value="FORMIN-LIKE PROTEIN 15A-RELATED"/>
    <property type="match status" value="1"/>
</dbReference>
<evidence type="ECO:0000259" key="3">
    <source>
        <dbReference type="Pfam" id="PF02181"/>
    </source>
</evidence>
<dbReference type="OrthoDB" id="1668162at2759"/>
<keyword evidence="5" id="KW-1185">Reference proteome</keyword>
<proteinExistence type="inferred from homology"/>
<name>A0A835CK28_9FABA</name>
<comment type="similarity">
    <text evidence="1">Belongs to the formin-like family. Class-II subfamily.</text>
</comment>
<keyword evidence="2" id="KW-1133">Transmembrane helix</keyword>
<evidence type="ECO:0000256" key="2">
    <source>
        <dbReference type="SAM" id="Phobius"/>
    </source>
</evidence>
<dbReference type="EMBL" id="JAAIUW010000002">
    <property type="protein sequence ID" value="KAF7842012.1"/>
    <property type="molecule type" value="Genomic_DNA"/>
</dbReference>